<dbReference type="EMBL" id="GGEC01027461">
    <property type="protein sequence ID" value="MBX07945.1"/>
    <property type="molecule type" value="Transcribed_RNA"/>
</dbReference>
<feature type="transmembrane region" description="Helical" evidence="1">
    <location>
        <begin position="41"/>
        <end position="62"/>
    </location>
</feature>
<dbReference type="EMBL" id="GGEC01027464">
    <property type="protein sequence ID" value="MBX07948.1"/>
    <property type="molecule type" value="Transcribed_RNA"/>
</dbReference>
<evidence type="ECO:0000313" key="2">
    <source>
        <dbReference type="EMBL" id="MBX07942.1"/>
    </source>
</evidence>
<name>A0A2P2KQE3_RHIMU</name>
<proteinExistence type="predicted"/>
<accession>A0A2P2KQE3</accession>
<protein>
    <submittedName>
        <fullName evidence="2">Uncharacterized protein</fullName>
    </submittedName>
</protein>
<dbReference type="AlphaFoldDB" id="A0A2P2KQE3"/>
<organism evidence="2">
    <name type="scientific">Rhizophora mucronata</name>
    <name type="common">Asiatic mangrove</name>
    <dbReference type="NCBI Taxonomy" id="61149"/>
    <lineage>
        <taxon>Eukaryota</taxon>
        <taxon>Viridiplantae</taxon>
        <taxon>Streptophyta</taxon>
        <taxon>Embryophyta</taxon>
        <taxon>Tracheophyta</taxon>
        <taxon>Spermatophyta</taxon>
        <taxon>Magnoliopsida</taxon>
        <taxon>eudicotyledons</taxon>
        <taxon>Gunneridae</taxon>
        <taxon>Pentapetalae</taxon>
        <taxon>rosids</taxon>
        <taxon>fabids</taxon>
        <taxon>Malpighiales</taxon>
        <taxon>Rhizophoraceae</taxon>
        <taxon>Rhizophora</taxon>
    </lineage>
</organism>
<sequence>MTFLISFFTGWCGEVYQGHIYESIIIPLQLLHHSVEIYEEVLVLIALFLPILFFLVQNSVCLHISNSQYLGLPTFSISFLY</sequence>
<keyword evidence="1" id="KW-0812">Transmembrane</keyword>
<dbReference type="EMBL" id="GGEC01027466">
    <property type="protein sequence ID" value="MBX07950.1"/>
    <property type="molecule type" value="Transcribed_RNA"/>
</dbReference>
<keyword evidence="1" id="KW-0472">Membrane</keyword>
<evidence type="ECO:0000256" key="1">
    <source>
        <dbReference type="SAM" id="Phobius"/>
    </source>
</evidence>
<reference evidence="2" key="1">
    <citation type="submission" date="2018-02" db="EMBL/GenBank/DDBJ databases">
        <title>Rhizophora mucronata_Transcriptome.</title>
        <authorList>
            <person name="Meera S.P."/>
            <person name="Sreeshan A."/>
            <person name="Augustine A."/>
        </authorList>
    </citation>
    <scope>NUCLEOTIDE SEQUENCE</scope>
    <source>
        <tissue evidence="2">Leaf</tissue>
    </source>
</reference>
<keyword evidence="1" id="KW-1133">Transmembrane helix</keyword>
<dbReference type="EMBL" id="GGEC01027458">
    <property type="protein sequence ID" value="MBX07942.1"/>
    <property type="molecule type" value="Transcribed_RNA"/>
</dbReference>